<keyword evidence="3" id="KW-1185">Reference proteome</keyword>
<evidence type="ECO:0000313" key="3">
    <source>
        <dbReference type="Proteomes" id="UP001367508"/>
    </source>
</evidence>
<reference evidence="2 3" key="1">
    <citation type="submission" date="2024-01" db="EMBL/GenBank/DDBJ databases">
        <title>The genomes of 5 underutilized Papilionoideae crops provide insights into root nodulation and disease resistanc.</title>
        <authorList>
            <person name="Jiang F."/>
        </authorList>
    </citation>
    <scope>NUCLEOTIDE SEQUENCE [LARGE SCALE GENOMIC DNA]</scope>
    <source>
        <strain evidence="2">LVBAO_FW01</strain>
        <tissue evidence="2">Leaves</tissue>
    </source>
</reference>
<protein>
    <submittedName>
        <fullName evidence="2">Uncharacterized protein</fullName>
    </submittedName>
</protein>
<sequence>MKCSLPDVHVRFRRKLKIKLVLVDMFFNINTSIIIFTSTELKNLNEVLKNERHDRTNHWSKKGIKAQKIATTRKQNNKTRISFKALLNSPLCQAIFSASSTPIRRGTCEQMSVGPETVINARVMGNSFKVGVQVQRSHEDGWFTKECVCKAVKTVMDCDNEIGKEVRANHAKFRETWSPLIFTLSASKYNKLWAVSSYGKEPIELRCKLTQVTLGYK</sequence>
<evidence type="ECO:0000313" key="2">
    <source>
        <dbReference type="EMBL" id="KAK7305191.1"/>
    </source>
</evidence>
<keyword evidence="1" id="KW-0472">Membrane</keyword>
<dbReference type="Gene3D" id="3.40.50.2000">
    <property type="entry name" value="Glycogen Phosphorylase B"/>
    <property type="match status" value="1"/>
</dbReference>
<evidence type="ECO:0000256" key="1">
    <source>
        <dbReference type="SAM" id="Phobius"/>
    </source>
</evidence>
<dbReference type="SUPFAM" id="SSF53756">
    <property type="entry name" value="UDP-Glycosyltransferase/glycogen phosphorylase"/>
    <property type="match status" value="1"/>
</dbReference>
<name>A0AAN9JW74_CANGL</name>
<gene>
    <name evidence="2" type="ORF">VNO77_43092</name>
</gene>
<dbReference type="EMBL" id="JAYMYQ010000011">
    <property type="protein sequence ID" value="KAK7305191.1"/>
    <property type="molecule type" value="Genomic_DNA"/>
</dbReference>
<dbReference type="AlphaFoldDB" id="A0AAN9JW74"/>
<keyword evidence="1" id="KW-1133">Transmembrane helix</keyword>
<dbReference type="Proteomes" id="UP001367508">
    <property type="component" value="Unassembled WGS sequence"/>
</dbReference>
<feature type="transmembrane region" description="Helical" evidence="1">
    <location>
        <begin position="20"/>
        <end position="39"/>
    </location>
</feature>
<keyword evidence="1" id="KW-0812">Transmembrane</keyword>
<accession>A0AAN9JW74</accession>
<proteinExistence type="predicted"/>
<organism evidence="2 3">
    <name type="scientific">Canavalia gladiata</name>
    <name type="common">Sword bean</name>
    <name type="synonym">Dolichos gladiatus</name>
    <dbReference type="NCBI Taxonomy" id="3824"/>
    <lineage>
        <taxon>Eukaryota</taxon>
        <taxon>Viridiplantae</taxon>
        <taxon>Streptophyta</taxon>
        <taxon>Embryophyta</taxon>
        <taxon>Tracheophyta</taxon>
        <taxon>Spermatophyta</taxon>
        <taxon>Magnoliopsida</taxon>
        <taxon>eudicotyledons</taxon>
        <taxon>Gunneridae</taxon>
        <taxon>Pentapetalae</taxon>
        <taxon>rosids</taxon>
        <taxon>fabids</taxon>
        <taxon>Fabales</taxon>
        <taxon>Fabaceae</taxon>
        <taxon>Papilionoideae</taxon>
        <taxon>50 kb inversion clade</taxon>
        <taxon>NPAAA clade</taxon>
        <taxon>indigoferoid/millettioid clade</taxon>
        <taxon>Phaseoleae</taxon>
        <taxon>Canavalia</taxon>
    </lineage>
</organism>
<comment type="caution">
    <text evidence="2">The sequence shown here is derived from an EMBL/GenBank/DDBJ whole genome shotgun (WGS) entry which is preliminary data.</text>
</comment>